<dbReference type="InterPro" id="IPR008930">
    <property type="entry name" value="Terpenoid_cyclase/PrenylTrfase"/>
</dbReference>
<proteinExistence type="predicted"/>
<dbReference type="SUPFAM" id="SSF48239">
    <property type="entry name" value="Terpenoid cyclases/Protein prenyltransferases"/>
    <property type="match status" value="1"/>
</dbReference>
<dbReference type="AlphaFoldDB" id="T0Z1G0"/>
<reference evidence="2" key="1">
    <citation type="submission" date="2013-08" db="EMBL/GenBank/DDBJ databases">
        <authorList>
            <person name="Mendez C."/>
            <person name="Richter M."/>
            <person name="Ferrer M."/>
            <person name="Sanchez J."/>
        </authorList>
    </citation>
    <scope>NUCLEOTIDE SEQUENCE</scope>
</reference>
<feature type="non-terminal residue" evidence="2">
    <location>
        <position position="176"/>
    </location>
</feature>
<name>T0Z1G0_9ZZZZ</name>
<evidence type="ECO:0000313" key="2">
    <source>
        <dbReference type="EMBL" id="EQD38047.1"/>
    </source>
</evidence>
<gene>
    <name evidence="2" type="ORF">B2A_11643</name>
</gene>
<evidence type="ECO:0000256" key="1">
    <source>
        <dbReference type="SAM" id="MobiDB-lite"/>
    </source>
</evidence>
<feature type="region of interest" description="Disordered" evidence="1">
    <location>
        <begin position="1"/>
        <end position="22"/>
    </location>
</feature>
<dbReference type="Gene3D" id="1.50.10.20">
    <property type="match status" value="1"/>
</dbReference>
<accession>T0Z1G0</accession>
<dbReference type="EMBL" id="AUZZ01008411">
    <property type="protein sequence ID" value="EQD38047.1"/>
    <property type="molecule type" value="Genomic_DNA"/>
</dbReference>
<organism evidence="2">
    <name type="scientific">mine drainage metagenome</name>
    <dbReference type="NCBI Taxonomy" id="410659"/>
    <lineage>
        <taxon>unclassified sequences</taxon>
        <taxon>metagenomes</taxon>
        <taxon>ecological metagenomes</taxon>
    </lineage>
</organism>
<comment type="caution">
    <text evidence="2">The sequence shown here is derived from an EMBL/GenBank/DDBJ whole genome shotgun (WGS) entry which is preliminary data.</text>
</comment>
<protein>
    <submittedName>
        <fullName evidence="2">Nitrogenase subunit NifH (ATPase)-like protein</fullName>
    </submittedName>
</protein>
<reference evidence="2" key="2">
    <citation type="journal article" date="2014" name="ISME J.">
        <title>Microbial stratification in low pH oxic and suboxic macroscopic growths along an acid mine drainage.</title>
        <authorList>
            <person name="Mendez-Garcia C."/>
            <person name="Mesa V."/>
            <person name="Sprenger R.R."/>
            <person name="Richter M."/>
            <person name="Diez M.S."/>
            <person name="Solano J."/>
            <person name="Bargiela R."/>
            <person name="Golyshina O.V."/>
            <person name="Manteca A."/>
            <person name="Ramos J.L."/>
            <person name="Gallego J.R."/>
            <person name="Llorente I."/>
            <person name="Martins Dos Santos V.A."/>
            <person name="Jensen O.N."/>
            <person name="Pelaez A.I."/>
            <person name="Sanchez J."/>
            <person name="Ferrer M."/>
        </authorList>
    </citation>
    <scope>NUCLEOTIDE SEQUENCE</scope>
</reference>
<sequence>MPRSRSRGTVSPRRETPAGPLDWLLDPAQPAVRFRALRELLGRPANDPEVASARADIPKRGWAADLLAERDPGGWWGAKTPLYRPKYVSTHWKMLVLADLGVSRSWPTVERSCEFWMDGFPLRGGGVGGNSKGTGHLCVVGNMARALLRMGYVDDPRIARSMEWLAAAADPKGGWS</sequence>